<sequence length="366" mass="41373">MAISVVDQGKKLLSKKKYNDVISLLEPHVVEYRDSFAFHFYLGLASFHVGDIQGAMDYFLRARQIKPTDSDLLSTYAAMALRRSLTTEAVEYYLQALEHNPNCKLAKKGLDIIRKNNSPEKLGNFVQSGKIKTLFPRPGHEEKKGRSIAVALVLGISIISFVFIVPYITKTRNFSDSGRANLEEFKLDSNERKYAVDMEGSYIYVLTQSQILKAYSDAQTYFNAHRDNAAQVEINRLLSSNASFSIKQKSRLLMDYFEEPGFDNIQDIYSYAQVKQEPLLYLDCWVVWKGMPANIQTGTYSTAFNLLVGYDTKQILEGVVPVFCDFVSKIDPDRPVNVLGQIIIKDGTVCLKGKGIHQTQKPAEND</sequence>
<dbReference type="GeneID" id="2741298"/>
<evidence type="ECO:0000256" key="1">
    <source>
        <dbReference type="PROSITE-ProRule" id="PRU00339"/>
    </source>
</evidence>
<dbReference type="Gene3D" id="1.25.40.10">
    <property type="entry name" value="Tetratricopeptide repeat domain"/>
    <property type="match status" value="1"/>
</dbReference>
<feature type="repeat" description="TPR" evidence="1">
    <location>
        <begin position="36"/>
        <end position="69"/>
    </location>
</feature>
<keyword evidence="2" id="KW-0472">Membrane</keyword>
<dbReference type="HOGENOM" id="CLU_064306_0_0_12"/>
<evidence type="ECO:0000256" key="2">
    <source>
        <dbReference type="SAM" id="Phobius"/>
    </source>
</evidence>
<dbReference type="RefSeq" id="WP_002667248.1">
    <property type="nucleotide sequence ID" value="NZ_CM001795.1"/>
</dbReference>
<evidence type="ECO:0000313" key="3">
    <source>
        <dbReference type="EMBL" id="EMB33883.1"/>
    </source>
</evidence>
<accession>A0A0E2E718</accession>
<dbReference type="PATRIC" id="fig|999432.5.peg.1313"/>
<organism evidence="3">
    <name type="scientific">Treponema denticola H-22</name>
    <dbReference type="NCBI Taxonomy" id="999432"/>
    <lineage>
        <taxon>Bacteria</taxon>
        <taxon>Pseudomonadati</taxon>
        <taxon>Spirochaetota</taxon>
        <taxon>Spirochaetia</taxon>
        <taxon>Spirochaetales</taxon>
        <taxon>Treponemataceae</taxon>
        <taxon>Treponema</taxon>
    </lineage>
</organism>
<dbReference type="SUPFAM" id="SSF48452">
    <property type="entry name" value="TPR-like"/>
    <property type="match status" value="1"/>
</dbReference>
<gene>
    <name evidence="3" type="ORF">HMPREF9726_01263</name>
</gene>
<keyword evidence="2" id="KW-1133">Transmembrane helix</keyword>
<name>A0A0E2E718_TREDN</name>
<keyword evidence="1" id="KW-0802">TPR repeat</keyword>
<dbReference type="PROSITE" id="PS50005">
    <property type="entry name" value="TPR"/>
    <property type="match status" value="1"/>
</dbReference>
<dbReference type="AlphaFoldDB" id="A0A0E2E718"/>
<reference evidence="3" key="1">
    <citation type="submission" date="2012-01" db="EMBL/GenBank/DDBJ databases">
        <title>The Genome Sequence of Treponema denticola H-22.</title>
        <authorList>
            <consortium name="The Broad Institute Genome Sequencing Platform"/>
            <person name="Earl A."/>
            <person name="Ward D."/>
            <person name="Feldgarden M."/>
            <person name="Gevers D."/>
            <person name="Blanton J.M."/>
            <person name="Fenno C.J."/>
            <person name="Baranova O.V."/>
            <person name="Mathney J."/>
            <person name="Dewhirst F.E."/>
            <person name="Izard J."/>
            <person name="Young S.K."/>
            <person name="Zeng Q."/>
            <person name="Gargeya S."/>
            <person name="Fitzgerald M."/>
            <person name="Haas B."/>
            <person name="Abouelleil A."/>
            <person name="Alvarado L."/>
            <person name="Arachchi H.M."/>
            <person name="Berlin A."/>
            <person name="Chapman S.B."/>
            <person name="Gearin G."/>
            <person name="Goldberg J."/>
            <person name="Griggs A."/>
            <person name="Gujja S."/>
            <person name="Hansen M."/>
            <person name="Heiman D."/>
            <person name="Howarth C."/>
            <person name="Larimer J."/>
            <person name="Lui A."/>
            <person name="MacDonald P.J.P."/>
            <person name="McCowen C."/>
            <person name="Montmayeur A."/>
            <person name="Murphy C."/>
            <person name="Neiman D."/>
            <person name="Pearson M."/>
            <person name="Priest M."/>
            <person name="Roberts A."/>
            <person name="Saif S."/>
            <person name="Shea T."/>
            <person name="Sisk P."/>
            <person name="Stolte C."/>
            <person name="Sykes S."/>
            <person name="Wortman J."/>
            <person name="Nusbaum C."/>
            <person name="Birren B."/>
        </authorList>
    </citation>
    <scope>NUCLEOTIDE SEQUENCE [LARGE SCALE GENOMIC DNA]</scope>
    <source>
        <strain evidence="3">H-22</strain>
    </source>
</reference>
<dbReference type="InterPro" id="IPR011990">
    <property type="entry name" value="TPR-like_helical_dom_sf"/>
</dbReference>
<dbReference type="EMBL" id="AGDV01000010">
    <property type="protein sequence ID" value="EMB33883.1"/>
    <property type="molecule type" value="Genomic_DNA"/>
</dbReference>
<proteinExistence type="predicted"/>
<dbReference type="Proteomes" id="UP000011705">
    <property type="component" value="Chromosome"/>
</dbReference>
<dbReference type="InterPro" id="IPR019734">
    <property type="entry name" value="TPR_rpt"/>
</dbReference>
<comment type="caution">
    <text evidence="3">The sequence shown here is derived from an EMBL/GenBank/DDBJ whole genome shotgun (WGS) entry which is preliminary data.</text>
</comment>
<feature type="transmembrane region" description="Helical" evidence="2">
    <location>
        <begin position="147"/>
        <end position="168"/>
    </location>
</feature>
<protein>
    <submittedName>
        <fullName evidence="3">Uncharacterized protein</fullName>
    </submittedName>
</protein>
<dbReference type="SMART" id="SM00028">
    <property type="entry name" value="TPR"/>
    <property type="match status" value="2"/>
</dbReference>
<keyword evidence="2" id="KW-0812">Transmembrane</keyword>